<gene>
    <name evidence="2" type="ORF">CR513_22481</name>
</gene>
<feature type="non-terminal residue" evidence="2">
    <location>
        <position position="556"/>
    </location>
</feature>
<comment type="caution">
    <text evidence="2">The sequence shown here is derived from an EMBL/GenBank/DDBJ whole genome shotgun (WGS) entry which is preliminary data.</text>
</comment>
<keyword evidence="1" id="KW-1133">Transmembrane helix</keyword>
<reference evidence="2" key="1">
    <citation type="submission" date="2018-05" db="EMBL/GenBank/DDBJ databases">
        <title>Draft genome of Mucuna pruriens seed.</title>
        <authorList>
            <person name="Nnadi N.E."/>
            <person name="Vos R."/>
            <person name="Hasami M.H."/>
            <person name="Devisetty U.K."/>
            <person name="Aguiy J.C."/>
        </authorList>
    </citation>
    <scope>NUCLEOTIDE SEQUENCE [LARGE SCALE GENOMIC DNA]</scope>
    <source>
        <strain evidence="2">JCA_2017</strain>
    </source>
</reference>
<dbReference type="OrthoDB" id="7607472at2759"/>
<name>A0A371GX79_MUCPR</name>
<keyword evidence="3" id="KW-1185">Reference proteome</keyword>
<evidence type="ECO:0000256" key="1">
    <source>
        <dbReference type="SAM" id="Phobius"/>
    </source>
</evidence>
<evidence type="ECO:0008006" key="4">
    <source>
        <dbReference type="Google" id="ProtNLM"/>
    </source>
</evidence>
<sequence length="556" mass="65117">MNDSNHHIWSRAMNVIYEIIEEDFESLRPITQCSYETKCSCDLIKTTNKHKDLEYVMCFLKGLGELFCSIKTKILLMDLLSSINSVFSCLATKKYHPYIKYTWIFLMKTTFETQTLPHNFIIFIENQINANFTYLSLYVVFEIIHQTSYNKIPQQNFVVERKHKYILNSIVPCMLTYLNPFGHMLPCMLYSLSIGHLLPILDDKYVFKMFYQSHTLLYLKVNNISKMHPQSRKCLFLGFKRGTNKYIVCNLSIREVFICFHILDYFYIIHELTRQRITLSHQSSLSPSRLKYTLSIPSHTRSTTYNQIIKSLDWINAIKLTILNILLICLLASLVLVACWFIIKYKTFGLVERSKAHLVLTNSRLLFAIAAIQGWHLQQLDVNNVILHDNLYEQVYIEFSLRIVSPKSHQSQLNYSLFTKKEVDSYIILLVYVDDLILIGNSLFTIDKLIGRLFYLTSTCSNIFFVVQHLSQFMQAPTTHHYQDATSILCYIKSSSSQVIKIRLLALLLTTQLLIFVSSCHYDRKNRPLFPIHHLRLNIELYPPPHLTNEAYCFLS</sequence>
<keyword evidence="1" id="KW-0472">Membrane</keyword>
<dbReference type="EMBL" id="QJKJ01004219">
    <property type="protein sequence ID" value="RDX95046.1"/>
    <property type="molecule type" value="Genomic_DNA"/>
</dbReference>
<proteinExistence type="predicted"/>
<keyword evidence="1" id="KW-0812">Transmembrane</keyword>
<accession>A0A371GX79</accession>
<feature type="transmembrane region" description="Helical" evidence="1">
    <location>
        <begin position="320"/>
        <end position="343"/>
    </location>
</feature>
<dbReference type="Proteomes" id="UP000257109">
    <property type="component" value="Unassembled WGS sequence"/>
</dbReference>
<dbReference type="AlphaFoldDB" id="A0A371GX79"/>
<evidence type="ECO:0000313" key="3">
    <source>
        <dbReference type="Proteomes" id="UP000257109"/>
    </source>
</evidence>
<protein>
    <recommendedName>
        <fullName evidence="4">Reverse transcriptase Ty1/copia-type domain-containing protein</fullName>
    </recommendedName>
</protein>
<evidence type="ECO:0000313" key="2">
    <source>
        <dbReference type="EMBL" id="RDX95046.1"/>
    </source>
</evidence>
<organism evidence="2 3">
    <name type="scientific">Mucuna pruriens</name>
    <name type="common">Velvet bean</name>
    <name type="synonym">Dolichos pruriens</name>
    <dbReference type="NCBI Taxonomy" id="157652"/>
    <lineage>
        <taxon>Eukaryota</taxon>
        <taxon>Viridiplantae</taxon>
        <taxon>Streptophyta</taxon>
        <taxon>Embryophyta</taxon>
        <taxon>Tracheophyta</taxon>
        <taxon>Spermatophyta</taxon>
        <taxon>Magnoliopsida</taxon>
        <taxon>eudicotyledons</taxon>
        <taxon>Gunneridae</taxon>
        <taxon>Pentapetalae</taxon>
        <taxon>rosids</taxon>
        <taxon>fabids</taxon>
        <taxon>Fabales</taxon>
        <taxon>Fabaceae</taxon>
        <taxon>Papilionoideae</taxon>
        <taxon>50 kb inversion clade</taxon>
        <taxon>NPAAA clade</taxon>
        <taxon>indigoferoid/millettioid clade</taxon>
        <taxon>Phaseoleae</taxon>
        <taxon>Mucuna</taxon>
    </lineage>
</organism>